<dbReference type="InterPro" id="IPR036554">
    <property type="entry name" value="GHMP_kinase_C_sf"/>
</dbReference>
<comment type="pathway">
    <text evidence="9">Isoprenoid biosynthesis; isopentenyl diphosphate biosynthesis via DXP pathway; isopentenyl diphosphate from 1-deoxy-D-xylulose 5-phosphate: step 3/6.</text>
</comment>
<keyword evidence="5 9" id="KW-0547">Nucleotide-binding</keyword>
<evidence type="ECO:0000313" key="12">
    <source>
        <dbReference type="EMBL" id="ADP40865.1"/>
    </source>
</evidence>
<evidence type="ECO:0000256" key="6">
    <source>
        <dbReference type="ARBA" id="ARBA00022777"/>
    </source>
</evidence>
<keyword evidence="6 9" id="KW-0418">Kinase</keyword>
<dbReference type="GO" id="GO:0050515">
    <property type="term" value="F:4-(cytidine 5'-diphospho)-2-C-methyl-D-erythritol kinase activity"/>
    <property type="evidence" value="ECO:0007669"/>
    <property type="project" value="UniProtKB-UniRule"/>
</dbReference>
<dbReference type="KEGG" id="rdn:HMPREF0733_11408"/>
<evidence type="ECO:0000256" key="5">
    <source>
        <dbReference type="ARBA" id="ARBA00022741"/>
    </source>
</evidence>
<dbReference type="InterPro" id="IPR006204">
    <property type="entry name" value="GHMP_kinase_N_dom"/>
</dbReference>
<dbReference type="eggNOG" id="COG1947">
    <property type="taxonomic scope" value="Bacteria"/>
</dbReference>
<dbReference type="GO" id="GO:0016114">
    <property type="term" value="P:terpenoid biosynthetic process"/>
    <property type="evidence" value="ECO:0007669"/>
    <property type="project" value="InterPro"/>
</dbReference>
<name>E3H5T5_ROTDC</name>
<dbReference type="Gene3D" id="3.30.230.10">
    <property type="match status" value="1"/>
</dbReference>
<evidence type="ECO:0000256" key="3">
    <source>
        <dbReference type="ARBA" id="ARBA00017473"/>
    </source>
</evidence>
<dbReference type="InterPro" id="IPR013750">
    <property type="entry name" value="GHMP_kinase_C_dom"/>
</dbReference>
<evidence type="ECO:0000256" key="8">
    <source>
        <dbReference type="ARBA" id="ARBA00032554"/>
    </source>
</evidence>
<sequence length="347" mass="36561">MKVKTGKPEDGKRMHVLETRAKAPGKVNLYLAVGNPREDGYHPLATLFSSVNIYETVTARDGQKPGITLSLDIVPGSLVDQQHLAGEFDLAEVPLDESNLAHRAAVSMVQAHGLTVNDLNLHLHIDKAVPVAGGMAGGSADAAAALLAVDQYLYEKRLSERTLGLEELLALAAPLGADVPFVVRAAFPLGGLAVGEGTGTELRIVELPEDMIPLDIVLVAASEGLSTPQVFSELDEGRAAGRYPEAGELQVPSGLLHALTQTEAPIARIHEIGRQLRNDLQGPAVTLAPDLETILTMDNESMVEAFVSGSGPTVAILAEDATAADELAAALRRRGRHAIATQTPAML</sequence>
<dbReference type="SUPFAM" id="SSF54211">
    <property type="entry name" value="Ribosomal protein S5 domain 2-like"/>
    <property type="match status" value="1"/>
</dbReference>
<dbReference type="AlphaFoldDB" id="E3H5T5"/>
<evidence type="ECO:0000313" key="13">
    <source>
        <dbReference type="Proteomes" id="UP000000387"/>
    </source>
</evidence>
<evidence type="ECO:0000259" key="10">
    <source>
        <dbReference type="Pfam" id="PF00288"/>
    </source>
</evidence>
<dbReference type="Proteomes" id="UP000000387">
    <property type="component" value="Chromosome"/>
</dbReference>
<dbReference type="Pfam" id="PF08544">
    <property type="entry name" value="GHMP_kinases_C"/>
    <property type="match status" value="1"/>
</dbReference>
<dbReference type="InterPro" id="IPR014721">
    <property type="entry name" value="Ribsml_uS5_D2-typ_fold_subgr"/>
</dbReference>
<evidence type="ECO:0000256" key="4">
    <source>
        <dbReference type="ARBA" id="ARBA00022679"/>
    </source>
</evidence>
<proteinExistence type="inferred from homology"/>
<dbReference type="Gene3D" id="3.30.70.890">
    <property type="entry name" value="GHMP kinase, C-terminal domain"/>
    <property type="match status" value="1"/>
</dbReference>
<dbReference type="HAMAP" id="MF_00061">
    <property type="entry name" value="IspE"/>
    <property type="match status" value="1"/>
</dbReference>
<keyword evidence="9" id="KW-0414">Isoprene biosynthesis</keyword>
<dbReference type="InterPro" id="IPR004424">
    <property type="entry name" value="IspE"/>
</dbReference>
<dbReference type="SUPFAM" id="SSF55060">
    <property type="entry name" value="GHMP Kinase, C-terminal domain"/>
    <property type="match status" value="1"/>
</dbReference>
<dbReference type="UniPathway" id="UPA00056">
    <property type="reaction ID" value="UER00094"/>
</dbReference>
<evidence type="ECO:0000256" key="7">
    <source>
        <dbReference type="ARBA" id="ARBA00022840"/>
    </source>
</evidence>
<protein>
    <recommendedName>
        <fullName evidence="3 9">4-diphosphocytidyl-2-C-methyl-D-erythritol kinase</fullName>
        <shortName evidence="9">CMK</shortName>
        <ecNumber evidence="2 9">2.7.1.148</ecNumber>
    </recommendedName>
    <alternativeName>
        <fullName evidence="8 9">4-(cytidine-5'-diphospho)-2-C-methyl-D-erythritol kinase</fullName>
    </alternativeName>
</protein>
<accession>E3H5T5</accession>
<organism evidence="12 13">
    <name type="scientific">Rothia dentocariosa (strain ATCC 17931 / CDC X599 / XDIA)</name>
    <dbReference type="NCBI Taxonomy" id="762948"/>
    <lineage>
        <taxon>Bacteria</taxon>
        <taxon>Bacillati</taxon>
        <taxon>Actinomycetota</taxon>
        <taxon>Actinomycetes</taxon>
        <taxon>Micrococcales</taxon>
        <taxon>Micrococcaceae</taxon>
        <taxon>Rothia</taxon>
    </lineage>
</organism>
<keyword evidence="7 9" id="KW-0067">ATP-binding</keyword>
<evidence type="ECO:0000256" key="2">
    <source>
        <dbReference type="ARBA" id="ARBA00012052"/>
    </source>
</evidence>
<evidence type="ECO:0000256" key="9">
    <source>
        <dbReference type="HAMAP-Rule" id="MF_00061"/>
    </source>
</evidence>
<evidence type="ECO:0000256" key="1">
    <source>
        <dbReference type="ARBA" id="ARBA00009684"/>
    </source>
</evidence>
<dbReference type="PANTHER" id="PTHR43527">
    <property type="entry name" value="4-DIPHOSPHOCYTIDYL-2-C-METHYL-D-ERYTHRITOL KINASE, CHLOROPLASTIC"/>
    <property type="match status" value="1"/>
</dbReference>
<feature type="active site" evidence="9">
    <location>
        <position position="26"/>
    </location>
</feature>
<gene>
    <name evidence="9" type="primary">ispE</name>
    <name evidence="12" type="ordered locus">HMPREF0733_11408</name>
</gene>
<keyword evidence="4 9" id="KW-0808">Transferase</keyword>
<dbReference type="HOGENOM" id="CLU_053057_1_1_11"/>
<dbReference type="Pfam" id="PF00288">
    <property type="entry name" value="GHMP_kinases_N"/>
    <property type="match status" value="1"/>
</dbReference>
<feature type="active site" evidence="9">
    <location>
        <position position="178"/>
    </location>
</feature>
<evidence type="ECO:0000259" key="11">
    <source>
        <dbReference type="Pfam" id="PF08544"/>
    </source>
</evidence>
<dbReference type="PANTHER" id="PTHR43527:SF2">
    <property type="entry name" value="4-DIPHOSPHOCYTIDYL-2-C-METHYL-D-ERYTHRITOL KINASE, CHLOROPLASTIC"/>
    <property type="match status" value="1"/>
</dbReference>
<comment type="function">
    <text evidence="9">Catalyzes the phosphorylation of the position 2 hydroxy group of 4-diphosphocytidyl-2C-methyl-D-erythritol.</text>
</comment>
<dbReference type="InterPro" id="IPR020568">
    <property type="entry name" value="Ribosomal_Su5_D2-typ_SF"/>
</dbReference>
<dbReference type="PIRSF" id="PIRSF010376">
    <property type="entry name" value="IspE"/>
    <property type="match status" value="1"/>
</dbReference>
<dbReference type="GO" id="GO:0019288">
    <property type="term" value="P:isopentenyl diphosphate biosynthetic process, methylerythritol 4-phosphate pathway"/>
    <property type="evidence" value="ECO:0007669"/>
    <property type="project" value="UniProtKB-UniRule"/>
</dbReference>
<dbReference type="GO" id="GO:0005524">
    <property type="term" value="F:ATP binding"/>
    <property type="evidence" value="ECO:0007669"/>
    <property type="project" value="UniProtKB-UniRule"/>
</dbReference>
<comment type="similarity">
    <text evidence="1 9">Belongs to the GHMP kinase family. IspE subfamily.</text>
</comment>
<feature type="domain" description="GHMP kinase N-terminal" evidence="10">
    <location>
        <begin position="99"/>
        <end position="183"/>
    </location>
</feature>
<reference evidence="13" key="1">
    <citation type="submission" date="2010-10" db="EMBL/GenBank/DDBJ databases">
        <title>The complete genome of Rothia dentocariosa ATCC 17931.</title>
        <authorList>
            <person name="Muzny D."/>
            <person name="Qin X."/>
            <person name="Buhay C."/>
            <person name="Dugan-Rocha S."/>
            <person name="Ding Y."/>
            <person name="Chen G."/>
            <person name="Hawes A."/>
            <person name="Holder M."/>
            <person name="Jhangiani S."/>
            <person name="Johnson A."/>
            <person name="Khan Z."/>
            <person name="Li Z."/>
            <person name="Liu W."/>
            <person name="Liu X."/>
            <person name="Perez L."/>
            <person name="Shen H."/>
            <person name="Wang Q."/>
            <person name="Watt J."/>
            <person name="Xi L."/>
            <person name="Xin Y."/>
            <person name="Zhou J."/>
            <person name="Deng J."/>
            <person name="Jiang H."/>
            <person name="Liu Y."/>
            <person name="Qu J."/>
            <person name="Song X.-Z."/>
            <person name="Zhang L."/>
            <person name="Villasana D."/>
            <person name="Johnson A."/>
            <person name="Liu J."/>
            <person name="Liyanage D."/>
            <person name="Lorensuhewa L."/>
            <person name="Robinson T."/>
            <person name="Song A."/>
            <person name="Song B.-B."/>
            <person name="Dinh H."/>
            <person name="Thornton R."/>
            <person name="Coyle M."/>
            <person name="Francisco L."/>
            <person name="Jackson L."/>
            <person name="Javaid M."/>
            <person name="Korchina V."/>
            <person name="Kovar C."/>
            <person name="Mata R."/>
            <person name="Mathew T."/>
            <person name="Ngo R."/>
            <person name="Nguyen L."/>
            <person name="Nguyen N."/>
            <person name="Okwuonu G."/>
            <person name="Ongeri F."/>
            <person name="Pham C."/>
            <person name="Simmons D."/>
            <person name="Wilczek-Boney K."/>
            <person name="Hale W."/>
            <person name="Jakkamsetti A."/>
            <person name="Pham P."/>
            <person name="Ruth R."/>
            <person name="San Lucas F."/>
            <person name="Warren J."/>
            <person name="Zhang J."/>
            <person name="Zhao Z."/>
            <person name="Zhou C."/>
            <person name="Zhu D."/>
            <person name="Lee S."/>
            <person name="Bess C."/>
            <person name="Blankenburg K."/>
            <person name="Forbes L."/>
            <person name="Fu Q."/>
            <person name="Gubbala S."/>
            <person name="Hirani K."/>
            <person name="Jayaseelan J.C."/>
            <person name="Lara F."/>
            <person name="Munidasa M."/>
            <person name="Palculict T."/>
            <person name="Patil S."/>
            <person name="Pu L.-L."/>
            <person name="Saada N."/>
            <person name="Tang L."/>
            <person name="Weissenberger G."/>
            <person name="Zhu Y."/>
            <person name="Hemphill L."/>
            <person name="Shang Y."/>
            <person name="Youmans B."/>
            <person name="Ayvaz T."/>
            <person name="Ross M."/>
            <person name="Santibanez J."/>
            <person name="Aqrawi P."/>
            <person name="Gross S."/>
            <person name="Joshi V."/>
            <person name="Fowler G."/>
            <person name="Nazareth L."/>
            <person name="Reid J."/>
            <person name="Worley K."/>
            <person name="Petrosino J."/>
            <person name="Highlander S."/>
            <person name="Gibbs R."/>
        </authorList>
    </citation>
    <scope>NUCLEOTIDE SEQUENCE [LARGE SCALE GENOMIC DNA]</scope>
    <source>
        <strain evidence="13">ATCC 17931 / CDC X599 / XDIA</strain>
    </source>
</reference>
<dbReference type="EC" id="2.7.1.148" evidence="2 9"/>
<feature type="binding site" evidence="9">
    <location>
        <begin position="130"/>
        <end position="140"/>
    </location>
    <ligand>
        <name>ATP</name>
        <dbReference type="ChEBI" id="CHEBI:30616"/>
    </ligand>
</feature>
<comment type="catalytic activity">
    <reaction evidence="9">
        <text>4-CDP-2-C-methyl-D-erythritol + ATP = 4-CDP-2-C-methyl-D-erythritol 2-phosphate + ADP + H(+)</text>
        <dbReference type="Rhea" id="RHEA:18437"/>
        <dbReference type="ChEBI" id="CHEBI:15378"/>
        <dbReference type="ChEBI" id="CHEBI:30616"/>
        <dbReference type="ChEBI" id="CHEBI:57823"/>
        <dbReference type="ChEBI" id="CHEBI:57919"/>
        <dbReference type="ChEBI" id="CHEBI:456216"/>
        <dbReference type="EC" id="2.7.1.148"/>
    </reaction>
</comment>
<feature type="domain" description="GHMP kinase C-terminal" evidence="11">
    <location>
        <begin position="269"/>
        <end position="336"/>
    </location>
</feature>
<dbReference type="EMBL" id="CP002280">
    <property type="protein sequence ID" value="ADP40865.1"/>
    <property type="molecule type" value="Genomic_DNA"/>
</dbReference>